<dbReference type="PROSITE" id="PS50873">
    <property type="entry name" value="PEROXIDASE_4"/>
    <property type="match status" value="1"/>
</dbReference>
<evidence type="ECO:0000256" key="6">
    <source>
        <dbReference type="ARBA" id="ARBA00023002"/>
    </source>
</evidence>
<name>K1VN51_TRIAC</name>
<comment type="function">
    <text evidence="1">Destroys radicals which are normally produced within the cells and which are toxic to biological systems.</text>
</comment>
<evidence type="ECO:0000256" key="5">
    <source>
        <dbReference type="ARBA" id="ARBA00022723"/>
    </source>
</evidence>
<dbReference type="PRINTS" id="PR00458">
    <property type="entry name" value="PEROXIDASE"/>
</dbReference>
<evidence type="ECO:0000256" key="4">
    <source>
        <dbReference type="ARBA" id="ARBA00022617"/>
    </source>
</evidence>
<dbReference type="GO" id="GO:0046872">
    <property type="term" value="F:metal ion binding"/>
    <property type="evidence" value="ECO:0007669"/>
    <property type="project" value="UniProtKB-UniRule"/>
</dbReference>
<evidence type="ECO:0000256" key="8">
    <source>
        <dbReference type="RuleBase" id="RU363051"/>
    </source>
</evidence>
<keyword evidence="6 8" id="KW-0560">Oxidoreductase</keyword>
<dbReference type="InterPro" id="IPR019794">
    <property type="entry name" value="Peroxidases_AS"/>
</dbReference>
<dbReference type="GO" id="GO:0004601">
    <property type="term" value="F:peroxidase activity"/>
    <property type="evidence" value="ECO:0007669"/>
    <property type="project" value="UniProtKB-KW"/>
</dbReference>
<keyword evidence="11" id="KW-1185">Reference proteome</keyword>
<dbReference type="GO" id="GO:0042744">
    <property type="term" value="P:hydrogen peroxide catabolic process"/>
    <property type="evidence" value="ECO:0007669"/>
    <property type="project" value="TreeGrafter"/>
</dbReference>
<evidence type="ECO:0000256" key="3">
    <source>
        <dbReference type="ARBA" id="ARBA00022559"/>
    </source>
</evidence>
<accession>K1VN51</accession>
<dbReference type="GO" id="GO:0034599">
    <property type="term" value="P:cellular response to oxidative stress"/>
    <property type="evidence" value="ECO:0007669"/>
    <property type="project" value="InterPro"/>
</dbReference>
<evidence type="ECO:0000259" key="9">
    <source>
        <dbReference type="PROSITE" id="PS50873"/>
    </source>
</evidence>
<dbReference type="HOGENOM" id="CLU_035270_0_0_1"/>
<dbReference type="InterPro" id="IPR002016">
    <property type="entry name" value="Haem_peroxidase"/>
</dbReference>
<evidence type="ECO:0000313" key="10">
    <source>
        <dbReference type="EMBL" id="EKD05615.1"/>
    </source>
</evidence>
<dbReference type="SUPFAM" id="SSF48113">
    <property type="entry name" value="Heme-dependent peroxidases"/>
    <property type="match status" value="1"/>
</dbReference>
<dbReference type="EC" id="1.11.1.-" evidence="8"/>
<feature type="domain" description="Plant heme peroxidase family profile" evidence="9">
    <location>
        <begin position="74"/>
        <end position="152"/>
    </location>
</feature>
<comment type="caution">
    <text evidence="10">The sequence shown here is derived from an EMBL/GenBank/DDBJ whole genome shotgun (WGS) entry which is preliminary data.</text>
</comment>
<evidence type="ECO:0000256" key="2">
    <source>
        <dbReference type="ARBA" id="ARBA00005997"/>
    </source>
</evidence>
<dbReference type="OrthoDB" id="5985073at2759"/>
<protein>
    <recommendedName>
        <fullName evidence="8">Peroxidase</fullName>
        <ecNumber evidence="8">1.11.1.-</ecNumber>
    </recommendedName>
</protein>
<dbReference type="GO" id="GO:0000302">
    <property type="term" value="P:response to reactive oxygen species"/>
    <property type="evidence" value="ECO:0007669"/>
    <property type="project" value="TreeGrafter"/>
</dbReference>
<evidence type="ECO:0000256" key="1">
    <source>
        <dbReference type="ARBA" id="ARBA00003917"/>
    </source>
</evidence>
<organism evidence="10 11">
    <name type="scientific">Trichosporon asahii var. asahii (strain CBS 8904)</name>
    <name type="common">Yeast</name>
    <dbReference type="NCBI Taxonomy" id="1220162"/>
    <lineage>
        <taxon>Eukaryota</taxon>
        <taxon>Fungi</taxon>
        <taxon>Dikarya</taxon>
        <taxon>Basidiomycota</taxon>
        <taxon>Agaricomycotina</taxon>
        <taxon>Tremellomycetes</taxon>
        <taxon>Trichosporonales</taxon>
        <taxon>Trichosporonaceae</taxon>
        <taxon>Trichosporon</taxon>
    </lineage>
</organism>
<dbReference type="PRINTS" id="PR00459">
    <property type="entry name" value="ASPEROXIDASE"/>
</dbReference>
<sequence>MLFNVLPCQAGGTNRDNAAEWLRASFHDAADHNAAAGIGGIDGSFKYEAGYNGNRGLQMRSVVSQYSGFQGEGVSFADIVVLGALDAVRSCGGPIIPFYWGRTDVSSGGPTDALPEAEDSTESHVQRFARMGFSPSDMVAMVACGHTLGGVHSANNPALTSQGYHHFDDTFAHFDNHVAVAHFNHGSPNPMGQQWDAANPGSSSDTRVFSVDGNVTIGRMAQSDAAFHHECVDAFSKMWNDAVPSSVTLKGPMQPLKVATSFRSYMRNGVISFNLGNARLYDMEGQWSSFEVGYYNRDGSVGTDNSILQVGELVTFDVGVPLETKAFNFLRPSIDPATGLGGLFVNVQMKDGSAAPIEADSFQPFQDTVLVDYGNLYTCKYKGDASKVGLNMTAVVLAPYDASDKVEFFLRTSSGDQLVRAAYRGPRDDYYNLYNLFIEDIDAIGLTDFTVQLTRSDGTVIRDTHGDGTLYSTSVGTCGAGEIFPSNPVPSGTIARRRQLNPIREAPEPCPRGWLMCNDRCTNTASDLEHCGGCAGFGGIDCTTVSDGTIACIQGKCVVTDESY</sequence>
<keyword evidence="4" id="KW-0349">Heme</keyword>
<dbReference type="PeroxiBase" id="11639">
    <property type="entry name" value="TasAPx-CcP2"/>
</dbReference>
<dbReference type="InParanoid" id="K1VN51"/>
<dbReference type="AlphaFoldDB" id="K1VN51"/>
<reference evidence="10 11" key="1">
    <citation type="journal article" date="2012" name="Eukaryot. Cell">
        <title>Genome sequence of the Trichosporon asahii environmental strain CBS 8904.</title>
        <authorList>
            <person name="Yang R.Y."/>
            <person name="Li H.T."/>
            <person name="Zhu H."/>
            <person name="Zhou G.P."/>
            <person name="Wang M."/>
            <person name="Wang L."/>
        </authorList>
    </citation>
    <scope>NUCLEOTIDE SEQUENCE [LARGE SCALE GENOMIC DNA]</scope>
    <source>
        <strain evidence="10 11">CBS 8904</strain>
    </source>
</reference>
<dbReference type="eggNOG" id="KOG4157">
    <property type="taxonomic scope" value="Eukaryota"/>
</dbReference>
<dbReference type="GO" id="GO:0020037">
    <property type="term" value="F:heme binding"/>
    <property type="evidence" value="ECO:0007669"/>
    <property type="project" value="UniProtKB-UniRule"/>
</dbReference>
<dbReference type="PROSITE" id="PS00436">
    <property type="entry name" value="PEROXIDASE_2"/>
    <property type="match status" value="1"/>
</dbReference>
<keyword evidence="7" id="KW-0408">Iron</keyword>
<dbReference type="InterPro" id="IPR044831">
    <property type="entry name" value="Ccp1-like"/>
</dbReference>
<dbReference type="Gene3D" id="1.10.420.10">
    <property type="entry name" value="Peroxidase, domain 2"/>
    <property type="match status" value="1"/>
</dbReference>
<dbReference type="PANTHER" id="PTHR31356:SF53">
    <property type="entry name" value="HEME PEROXIDASE"/>
    <property type="match status" value="1"/>
</dbReference>
<evidence type="ECO:0000256" key="7">
    <source>
        <dbReference type="ARBA" id="ARBA00023004"/>
    </source>
</evidence>
<proteinExistence type="inferred from homology"/>
<dbReference type="PANTHER" id="PTHR31356">
    <property type="entry name" value="THYLAKOID LUMENAL 29 KDA PROTEIN, CHLOROPLASTIC-RELATED"/>
    <property type="match status" value="1"/>
</dbReference>
<dbReference type="EMBL" id="AMBO01000062">
    <property type="protein sequence ID" value="EKD05615.1"/>
    <property type="molecule type" value="Genomic_DNA"/>
</dbReference>
<dbReference type="Pfam" id="PF00141">
    <property type="entry name" value="peroxidase"/>
    <property type="match status" value="1"/>
</dbReference>
<dbReference type="STRING" id="1220162.K1VN51"/>
<dbReference type="Proteomes" id="UP000006757">
    <property type="component" value="Unassembled WGS sequence"/>
</dbReference>
<gene>
    <name evidence="10" type="ORF">A1Q2_00105</name>
</gene>
<evidence type="ECO:0000313" key="11">
    <source>
        <dbReference type="Proteomes" id="UP000006757"/>
    </source>
</evidence>
<comment type="similarity">
    <text evidence="2">Belongs to the peroxidase family. Cytochrome c peroxidase subfamily.</text>
</comment>
<dbReference type="InterPro" id="IPR002207">
    <property type="entry name" value="Peroxidase_I"/>
</dbReference>
<keyword evidence="5" id="KW-0479">Metal-binding</keyword>
<keyword evidence="3 8" id="KW-0575">Peroxidase</keyword>
<dbReference type="Gene3D" id="1.10.520.10">
    <property type="match status" value="1"/>
</dbReference>
<dbReference type="InterPro" id="IPR010255">
    <property type="entry name" value="Haem_peroxidase_sf"/>
</dbReference>